<comment type="caution">
    <text evidence="2">The sequence shown here is derived from an EMBL/GenBank/DDBJ whole genome shotgun (WGS) entry which is preliminary data.</text>
</comment>
<name>A0ABQ2A460_9BACL</name>
<evidence type="ECO:0000313" key="2">
    <source>
        <dbReference type="EMBL" id="GGH85332.1"/>
    </source>
</evidence>
<protein>
    <submittedName>
        <fullName evidence="2">Uncharacterized protein</fullName>
    </submittedName>
</protein>
<organism evidence="2 3">
    <name type="scientific">Saccharibacillus endophyticus</name>
    <dbReference type="NCBI Taxonomy" id="2060666"/>
    <lineage>
        <taxon>Bacteria</taxon>
        <taxon>Bacillati</taxon>
        <taxon>Bacillota</taxon>
        <taxon>Bacilli</taxon>
        <taxon>Bacillales</taxon>
        <taxon>Paenibacillaceae</taxon>
        <taxon>Saccharibacillus</taxon>
    </lineage>
</organism>
<proteinExistence type="predicted"/>
<dbReference type="EMBL" id="BMDD01000005">
    <property type="protein sequence ID" value="GGH85332.1"/>
    <property type="molecule type" value="Genomic_DNA"/>
</dbReference>
<accession>A0ABQ2A460</accession>
<sequence>MNDIIIVGTSKKTIDRNYSKDVRPRMSTQDLNPEPPYMHNGSSGLFDYRQPYSE</sequence>
<keyword evidence="3" id="KW-1185">Reference proteome</keyword>
<evidence type="ECO:0000256" key="1">
    <source>
        <dbReference type="SAM" id="MobiDB-lite"/>
    </source>
</evidence>
<evidence type="ECO:0000313" key="3">
    <source>
        <dbReference type="Proteomes" id="UP000605427"/>
    </source>
</evidence>
<gene>
    <name evidence="2" type="ORF">GCM10007362_42520</name>
</gene>
<reference evidence="3" key="1">
    <citation type="journal article" date="2019" name="Int. J. Syst. Evol. Microbiol.">
        <title>The Global Catalogue of Microorganisms (GCM) 10K type strain sequencing project: providing services to taxonomists for standard genome sequencing and annotation.</title>
        <authorList>
            <consortium name="The Broad Institute Genomics Platform"/>
            <consortium name="The Broad Institute Genome Sequencing Center for Infectious Disease"/>
            <person name="Wu L."/>
            <person name="Ma J."/>
        </authorList>
    </citation>
    <scope>NUCLEOTIDE SEQUENCE [LARGE SCALE GENOMIC DNA]</scope>
    <source>
        <strain evidence="3">CCM 8702</strain>
    </source>
</reference>
<dbReference type="Proteomes" id="UP000605427">
    <property type="component" value="Unassembled WGS sequence"/>
</dbReference>
<feature type="region of interest" description="Disordered" evidence="1">
    <location>
        <begin position="16"/>
        <end position="54"/>
    </location>
</feature>